<organism evidence="2 3">
    <name type="scientific">Polaromonas jejuensis</name>
    <dbReference type="NCBI Taxonomy" id="457502"/>
    <lineage>
        <taxon>Bacteria</taxon>
        <taxon>Pseudomonadati</taxon>
        <taxon>Pseudomonadota</taxon>
        <taxon>Betaproteobacteria</taxon>
        <taxon>Burkholderiales</taxon>
        <taxon>Comamonadaceae</taxon>
        <taxon>Polaromonas</taxon>
    </lineage>
</organism>
<dbReference type="Proteomes" id="UP001596084">
    <property type="component" value="Unassembled WGS sequence"/>
</dbReference>
<name>A0ABW0QMU4_9BURK</name>
<gene>
    <name evidence="2" type="ORF">ACFPP7_24375</name>
</gene>
<evidence type="ECO:0000256" key="1">
    <source>
        <dbReference type="SAM" id="Phobius"/>
    </source>
</evidence>
<evidence type="ECO:0000313" key="2">
    <source>
        <dbReference type="EMBL" id="MFC5524019.1"/>
    </source>
</evidence>
<protein>
    <recommendedName>
        <fullName evidence="4">Transposase</fullName>
    </recommendedName>
</protein>
<dbReference type="EMBL" id="JBHSMX010000066">
    <property type="protein sequence ID" value="MFC5524019.1"/>
    <property type="molecule type" value="Genomic_DNA"/>
</dbReference>
<dbReference type="RefSeq" id="WP_157090234.1">
    <property type="nucleotide sequence ID" value="NZ_JBHSMX010000066.1"/>
</dbReference>
<evidence type="ECO:0008006" key="4">
    <source>
        <dbReference type="Google" id="ProtNLM"/>
    </source>
</evidence>
<comment type="caution">
    <text evidence="2">The sequence shown here is derived from an EMBL/GenBank/DDBJ whole genome shotgun (WGS) entry which is preliminary data.</text>
</comment>
<accession>A0ABW0QMU4</accession>
<reference evidence="3" key="1">
    <citation type="journal article" date="2019" name="Int. J. Syst. Evol. Microbiol.">
        <title>The Global Catalogue of Microorganisms (GCM) 10K type strain sequencing project: providing services to taxonomists for standard genome sequencing and annotation.</title>
        <authorList>
            <consortium name="The Broad Institute Genomics Platform"/>
            <consortium name="The Broad Institute Genome Sequencing Center for Infectious Disease"/>
            <person name="Wu L."/>
            <person name="Ma J."/>
        </authorList>
    </citation>
    <scope>NUCLEOTIDE SEQUENCE [LARGE SCALE GENOMIC DNA]</scope>
    <source>
        <strain evidence="3">CGMCC 4.7277</strain>
    </source>
</reference>
<evidence type="ECO:0000313" key="3">
    <source>
        <dbReference type="Proteomes" id="UP001596084"/>
    </source>
</evidence>
<proteinExistence type="predicted"/>
<keyword evidence="1" id="KW-0812">Transmembrane</keyword>
<feature type="transmembrane region" description="Helical" evidence="1">
    <location>
        <begin position="12"/>
        <end position="32"/>
    </location>
</feature>
<keyword evidence="3" id="KW-1185">Reference proteome</keyword>
<keyword evidence="1" id="KW-0472">Membrane</keyword>
<sequence length="55" mass="6466">MAEITIKVRVRIAWWVRWYIRACVLFAVMHGLRPDVDKIARFVVVHGVKLEFVNG</sequence>
<keyword evidence="1" id="KW-1133">Transmembrane helix</keyword>